<dbReference type="RefSeq" id="WP_188960397.1">
    <property type="nucleotide sequence ID" value="NZ_BMOE01000001.1"/>
</dbReference>
<feature type="coiled-coil region" evidence="1">
    <location>
        <begin position="307"/>
        <end position="359"/>
    </location>
</feature>
<keyword evidence="1" id="KW-0175">Coiled coil</keyword>
<proteinExistence type="predicted"/>
<dbReference type="EMBL" id="BMOE01000001">
    <property type="protein sequence ID" value="GGJ62040.1"/>
    <property type="molecule type" value="Genomic_DNA"/>
</dbReference>
<comment type="caution">
    <text evidence="2">The sequence shown here is derived from an EMBL/GenBank/DDBJ whole genome shotgun (WGS) entry which is preliminary data.</text>
</comment>
<organism evidence="2 3">
    <name type="scientific">Deinococcus aquiradiocola</name>
    <dbReference type="NCBI Taxonomy" id="393059"/>
    <lineage>
        <taxon>Bacteria</taxon>
        <taxon>Thermotogati</taxon>
        <taxon>Deinococcota</taxon>
        <taxon>Deinococci</taxon>
        <taxon>Deinococcales</taxon>
        <taxon>Deinococcaceae</taxon>
        <taxon>Deinococcus</taxon>
    </lineage>
</organism>
<name>A0A917P4Y1_9DEIO</name>
<reference evidence="2" key="1">
    <citation type="journal article" date="2014" name="Int. J. Syst. Evol. Microbiol.">
        <title>Complete genome sequence of Corynebacterium casei LMG S-19264T (=DSM 44701T), isolated from a smear-ripened cheese.</title>
        <authorList>
            <consortium name="US DOE Joint Genome Institute (JGI-PGF)"/>
            <person name="Walter F."/>
            <person name="Albersmeier A."/>
            <person name="Kalinowski J."/>
            <person name="Ruckert C."/>
        </authorList>
    </citation>
    <scope>NUCLEOTIDE SEQUENCE</scope>
    <source>
        <strain evidence="2">JCM 14371</strain>
    </source>
</reference>
<evidence type="ECO:0000313" key="2">
    <source>
        <dbReference type="EMBL" id="GGJ62040.1"/>
    </source>
</evidence>
<accession>A0A917P4Y1</accession>
<evidence type="ECO:0000256" key="1">
    <source>
        <dbReference type="SAM" id="Coils"/>
    </source>
</evidence>
<protein>
    <submittedName>
        <fullName evidence="2">Uncharacterized protein</fullName>
    </submittedName>
</protein>
<dbReference type="Proteomes" id="UP000635726">
    <property type="component" value="Unassembled WGS sequence"/>
</dbReference>
<gene>
    <name evidence="2" type="ORF">GCM10008939_02320</name>
</gene>
<keyword evidence="3" id="KW-1185">Reference proteome</keyword>
<evidence type="ECO:0000313" key="3">
    <source>
        <dbReference type="Proteomes" id="UP000635726"/>
    </source>
</evidence>
<sequence length="400" mass="44725">MNVSSLSSDPYRDWLRQTLSPEMGLRRADTLVQAAVTRRGWPAMQPFGPREVVAVLQDMYGTLREDLGDARADKWLEAATQSLSLFMQTAPAPVKPDPNAEPVRAPVKWGRRAHDLPLLLARVHSETAQRSLDAIRVTPELAGLERAAEWDVQATHAELRRWEAEDRLSSMRAEHARAEMAEQVRSARAQERLLDLTVRELESELKFTEQAQRRGNVPGDGRNNSSMTTQLAHNRLMLTQTRAFLEVFAPLADEQFADVAPLVPDIDLEAQRLSISVQLHPNVLRARHTLNYAEWQAGDAADSDPRVREAQQALAQVEREAAALLQDTLNTARQHQMQFSALRQRSQELERRVAQLSGAGGDPLSLARVQFEAQQLRAAIRVHADRLLEALGLLDALGGN</sequence>
<reference evidence="2" key="2">
    <citation type="submission" date="2020-09" db="EMBL/GenBank/DDBJ databases">
        <authorList>
            <person name="Sun Q."/>
            <person name="Ohkuma M."/>
        </authorList>
    </citation>
    <scope>NUCLEOTIDE SEQUENCE</scope>
    <source>
        <strain evidence="2">JCM 14371</strain>
    </source>
</reference>
<dbReference type="AlphaFoldDB" id="A0A917P4Y1"/>